<evidence type="ECO:0000313" key="3">
    <source>
        <dbReference type="EMBL" id="OQR74563.1"/>
    </source>
</evidence>
<dbReference type="STRING" id="418985.A0A1V9XMC2"/>
<dbReference type="OrthoDB" id="412781at2759"/>
<protein>
    <submittedName>
        <fullName evidence="3">Protein RRP5-like</fullName>
    </submittedName>
</protein>
<feature type="compositionally biased region" description="Basic residues" evidence="1">
    <location>
        <begin position="54"/>
        <end position="63"/>
    </location>
</feature>
<proteinExistence type="predicted"/>
<dbReference type="InterPro" id="IPR003029">
    <property type="entry name" value="S1_domain"/>
</dbReference>
<dbReference type="GO" id="GO:0003723">
    <property type="term" value="F:RNA binding"/>
    <property type="evidence" value="ECO:0007669"/>
    <property type="project" value="TreeGrafter"/>
</dbReference>
<dbReference type="InterPro" id="IPR045209">
    <property type="entry name" value="Rrp5"/>
</dbReference>
<dbReference type="Pfam" id="PF00575">
    <property type="entry name" value="S1"/>
    <property type="match status" value="1"/>
</dbReference>
<dbReference type="EMBL" id="MNPL01007775">
    <property type="protein sequence ID" value="OQR74563.1"/>
    <property type="molecule type" value="Genomic_DNA"/>
</dbReference>
<dbReference type="PANTHER" id="PTHR23270:SF10">
    <property type="entry name" value="PROTEIN RRP5 HOMOLOG"/>
    <property type="match status" value="1"/>
</dbReference>
<evidence type="ECO:0000259" key="2">
    <source>
        <dbReference type="PROSITE" id="PS50126"/>
    </source>
</evidence>
<dbReference type="FunFam" id="2.40.50.140:FF:000103">
    <property type="entry name" value="protein RRP5 homolog"/>
    <property type="match status" value="1"/>
</dbReference>
<dbReference type="GO" id="GO:0032040">
    <property type="term" value="C:small-subunit processome"/>
    <property type="evidence" value="ECO:0007669"/>
    <property type="project" value="TreeGrafter"/>
</dbReference>
<feature type="region of interest" description="Disordered" evidence="1">
    <location>
        <begin position="1"/>
        <end position="80"/>
    </location>
</feature>
<dbReference type="PROSITE" id="PS50126">
    <property type="entry name" value="S1"/>
    <property type="match status" value="2"/>
</dbReference>
<dbReference type="Gene3D" id="2.40.50.140">
    <property type="entry name" value="Nucleic acid-binding proteins"/>
    <property type="match status" value="3"/>
</dbReference>
<keyword evidence="4" id="KW-1185">Reference proteome</keyword>
<name>A0A1V9XMC2_9ACAR</name>
<dbReference type="SMART" id="SM00316">
    <property type="entry name" value="S1"/>
    <property type="match status" value="5"/>
</dbReference>
<evidence type="ECO:0000313" key="4">
    <source>
        <dbReference type="Proteomes" id="UP000192247"/>
    </source>
</evidence>
<reference evidence="3 4" key="1">
    <citation type="journal article" date="2017" name="Gigascience">
        <title>Draft genome of the honey bee ectoparasitic mite, Tropilaelaps mercedesae, is shaped by the parasitic life history.</title>
        <authorList>
            <person name="Dong X."/>
            <person name="Armstrong S.D."/>
            <person name="Xia D."/>
            <person name="Makepeace B.L."/>
            <person name="Darby A.C."/>
            <person name="Kadowaki T."/>
        </authorList>
    </citation>
    <scope>NUCLEOTIDE SEQUENCE [LARGE SCALE GENOMIC DNA]</scope>
    <source>
        <strain evidence="3">Wuxi-XJTLU</strain>
    </source>
</reference>
<feature type="region of interest" description="Disordered" evidence="1">
    <location>
        <begin position="616"/>
        <end position="650"/>
    </location>
</feature>
<accession>A0A1V9XMC2</accession>
<feature type="domain" description="S1 motif" evidence="2">
    <location>
        <begin position="538"/>
        <end position="607"/>
    </location>
</feature>
<evidence type="ECO:0000256" key="1">
    <source>
        <dbReference type="SAM" id="MobiDB-lite"/>
    </source>
</evidence>
<dbReference type="Proteomes" id="UP000192247">
    <property type="component" value="Unassembled WGS sequence"/>
</dbReference>
<gene>
    <name evidence="3" type="ORF">BIW11_08983</name>
</gene>
<dbReference type="InParanoid" id="A0A1V9XMC2"/>
<dbReference type="InterPro" id="IPR012340">
    <property type="entry name" value="NA-bd_OB-fold"/>
</dbReference>
<sequence length="1168" mass="127194">MMSGAPAGDEQYFPRGCAVNAGNDKKDLKARKERKRAEKRRENDDFFKVLNAPKKSKKGKKPKNAGGENSKADAPDAEADPMEDFVIEPLTQKTIQTGMVVLGAIHHIYGRMARVALPGVIADLPLGSVSAAYTTLVESWTRVPTLKNQKRTLADAPLPEKLAPFDELFRVGQVLKFAVQMTRPDKPPVVSTVPEDVNGGLSRDQLCEGMVLQAAISSIEDHGYALETGIDGLGSGGAFLAAKDAPRTLHVGELILVRVERKSQTDRLKFLPYAFEQVVEKGEQWNLNTLMPGMVLKATIVQCDPFGLGLWLLNSELMGAIEPRQIPRGADAGSQLSLQSQISAVVLYKHPILNTLYCSLRIPPVNENDPFGDFHGVRLGQIIEKAVIVEVTSAFVRLEVPLKKKKREALLIAVATKENTCDDETKEPSDVFSPGQITSCRVIGLSLLERELYVSLRESVVEHGKYYTEDELVVGKTASAVANAKNAGDLFPTGKPVHIRIRYINGKHYPKRYFVTCNRQLVKSKREVIATYETCHAGKIADGVVLMVRPRGLLVGFYNKIRGWVPEEYLPSSNYARADEVYKVGQVVTTKVISVNPDAERMTLSLRVNVPDGEGAQPAAADKMAAGGSKGTEPVAGARAQNKKEQDQQQELVTDITATVIKKDRHCLELDAGQWGPCLLSWDHLSDFSDLSRALFCAISPGSELSELTCFGVVGGRKQLSMKPFVRSMALSGQLATGSANLGSLLPGVIKSAGPWGAVIALPRGQSAKVMLRDLADSYVPKDHACLAEGATLVCKVISTDGADDLVRVSCKASEVNYALDASYKESLATTFRTLLSFGGDTAIGQVIKVVPKKIKFDIICDHKGQRAIACAALTTDGQSVRAEPTNAIVLGYRFQDGGGGGRKDQQQLVVTVDRDVVYKYLQIARRHKKTNKVIQTKGSLHCKAEVLVLAVLRDYAAAFTKDGRLVMLTLGNHPNDIRRGHWTFDREDQRLPRVVEAYLYDTLAPANGAILVGNFCRAEGVANVDTHVIGRLGEEVEMIDDFISEESSNENELGPDFHGAFDQLPRRRNTVEARTENGPGARRRNAPSQGDQSSQGRNTVGVGSDNRSSSSTSNSEDGDELINNPDGVGQQQEDENDDEHSDSSLTKFDTDESGASDSDFPSEDTDD</sequence>
<dbReference type="AlphaFoldDB" id="A0A1V9XMC2"/>
<feature type="compositionally biased region" description="Basic and acidic residues" evidence="1">
    <location>
        <begin position="35"/>
        <end position="47"/>
    </location>
</feature>
<feature type="compositionally biased region" description="Low complexity" evidence="1">
    <location>
        <begin position="1104"/>
        <end position="1116"/>
    </location>
</feature>
<dbReference type="GO" id="GO:0006364">
    <property type="term" value="P:rRNA processing"/>
    <property type="evidence" value="ECO:0007669"/>
    <property type="project" value="InterPro"/>
</dbReference>
<organism evidence="3 4">
    <name type="scientific">Tropilaelaps mercedesae</name>
    <dbReference type="NCBI Taxonomy" id="418985"/>
    <lineage>
        <taxon>Eukaryota</taxon>
        <taxon>Metazoa</taxon>
        <taxon>Ecdysozoa</taxon>
        <taxon>Arthropoda</taxon>
        <taxon>Chelicerata</taxon>
        <taxon>Arachnida</taxon>
        <taxon>Acari</taxon>
        <taxon>Parasitiformes</taxon>
        <taxon>Mesostigmata</taxon>
        <taxon>Gamasina</taxon>
        <taxon>Dermanyssoidea</taxon>
        <taxon>Laelapidae</taxon>
        <taxon>Tropilaelaps</taxon>
    </lineage>
</organism>
<dbReference type="SUPFAM" id="SSF50249">
    <property type="entry name" value="Nucleic acid-binding proteins"/>
    <property type="match status" value="3"/>
</dbReference>
<feature type="compositionally biased region" description="Polar residues" evidence="1">
    <location>
        <begin position="1087"/>
        <end position="1099"/>
    </location>
</feature>
<dbReference type="PANTHER" id="PTHR23270">
    <property type="entry name" value="PROGRAMMED CELL DEATH PROTEIN 11 PRE-RRNA PROCESSING PROTEIN RRP5"/>
    <property type="match status" value="1"/>
</dbReference>
<feature type="domain" description="S1 motif" evidence="2">
    <location>
        <begin position="743"/>
        <end position="812"/>
    </location>
</feature>
<comment type="caution">
    <text evidence="3">The sequence shown here is derived from an EMBL/GenBank/DDBJ whole genome shotgun (WGS) entry which is preliminary data.</text>
</comment>
<feature type="region of interest" description="Disordered" evidence="1">
    <location>
        <begin position="1047"/>
        <end position="1168"/>
    </location>
</feature>